<comment type="caution">
    <text evidence="5">The sequence shown here is derived from an EMBL/GenBank/DDBJ whole genome shotgun (WGS) entry which is preliminary data.</text>
</comment>
<keyword evidence="6" id="KW-1185">Reference proteome</keyword>
<proteinExistence type="inferred from homology"/>
<dbReference type="Proteomes" id="UP000583752">
    <property type="component" value="Unassembled WGS sequence"/>
</dbReference>
<evidence type="ECO:0000259" key="4">
    <source>
        <dbReference type="Pfam" id="PF01814"/>
    </source>
</evidence>
<dbReference type="PANTHER" id="PTHR37164">
    <property type="entry name" value="BACTERIOHEMERYTHRIN"/>
    <property type="match status" value="1"/>
</dbReference>
<evidence type="ECO:0000313" key="6">
    <source>
        <dbReference type="Proteomes" id="UP000583752"/>
    </source>
</evidence>
<dbReference type="AlphaFoldDB" id="A0A848HKL7"/>
<dbReference type="NCBIfam" id="TIGR02481">
    <property type="entry name" value="hemeryth_dom"/>
    <property type="match status" value="1"/>
</dbReference>
<dbReference type="EMBL" id="JABBGG010000006">
    <property type="protein sequence ID" value="NML61774.1"/>
    <property type="molecule type" value="Genomic_DNA"/>
</dbReference>
<reference evidence="5 6" key="1">
    <citation type="submission" date="2020-04" db="EMBL/GenBank/DDBJ databases">
        <title>Massilia sp. RP-1-19 isolated from soil.</title>
        <authorList>
            <person name="Dahal R.H."/>
        </authorList>
    </citation>
    <scope>NUCLEOTIDE SEQUENCE [LARGE SCALE GENOMIC DNA]</scope>
    <source>
        <strain evidence="5 6">RP-1-19</strain>
    </source>
</reference>
<gene>
    <name evidence="5" type="ORF">HHL21_11920</name>
</gene>
<dbReference type="SUPFAM" id="SSF47188">
    <property type="entry name" value="Hemerythrin-like"/>
    <property type="match status" value="1"/>
</dbReference>
<dbReference type="GO" id="GO:0046872">
    <property type="term" value="F:metal ion binding"/>
    <property type="evidence" value="ECO:0007669"/>
    <property type="project" value="UniProtKB-KW"/>
</dbReference>
<name>A0A848HKL7_9BURK</name>
<dbReference type="InterPro" id="IPR050669">
    <property type="entry name" value="Hemerythrin"/>
</dbReference>
<dbReference type="PANTHER" id="PTHR37164:SF1">
    <property type="entry name" value="BACTERIOHEMERYTHRIN"/>
    <property type="match status" value="1"/>
</dbReference>
<sequence length="134" mass="14998">MIEWTPAMELGNPAIDEAHRALFDEMVRLYAAPDSDLAEGLPRLCDRLERDFREEEDVMEAMDLPDVKEHREQHARVLSALHHVVVGEPAEAREALMLLPQWFQLHVATMDRSLAMGLHPAGTGSQANGGYATL</sequence>
<dbReference type="RefSeq" id="WP_169466067.1">
    <property type="nucleotide sequence ID" value="NZ_JABBGG010000006.1"/>
</dbReference>
<evidence type="ECO:0000256" key="3">
    <source>
        <dbReference type="ARBA" id="ARBA00023004"/>
    </source>
</evidence>
<keyword evidence="2" id="KW-0479">Metal-binding</keyword>
<dbReference type="InterPro" id="IPR035938">
    <property type="entry name" value="Hemerythrin-like_sf"/>
</dbReference>
<evidence type="ECO:0000256" key="2">
    <source>
        <dbReference type="ARBA" id="ARBA00022723"/>
    </source>
</evidence>
<organism evidence="5 6">
    <name type="scientific">Massilia polaris</name>
    <dbReference type="NCBI Taxonomy" id="2728846"/>
    <lineage>
        <taxon>Bacteria</taxon>
        <taxon>Pseudomonadati</taxon>
        <taxon>Pseudomonadota</taxon>
        <taxon>Betaproteobacteria</taxon>
        <taxon>Burkholderiales</taxon>
        <taxon>Oxalobacteraceae</taxon>
        <taxon>Telluria group</taxon>
        <taxon>Massilia</taxon>
    </lineage>
</organism>
<feature type="domain" description="Hemerythrin-like" evidence="4">
    <location>
        <begin position="14"/>
        <end position="114"/>
    </location>
</feature>
<comment type="similarity">
    <text evidence="1">Belongs to the hemerythrin family.</text>
</comment>
<protein>
    <submittedName>
        <fullName evidence="5">Hemerythrin family protein</fullName>
    </submittedName>
</protein>
<dbReference type="Gene3D" id="1.20.120.50">
    <property type="entry name" value="Hemerythrin-like"/>
    <property type="match status" value="1"/>
</dbReference>
<evidence type="ECO:0000256" key="1">
    <source>
        <dbReference type="ARBA" id="ARBA00010587"/>
    </source>
</evidence>
<evidence type="ECO:0000313" key="5">
    <source>
        <dbReference type="EMBL" id="NML61774.1"/>
    </source>
</evidence>
<dbReference type="Pfam" id="PF01814">
    <property type="entry name" value="Hemerythrin"/>
    <property type="match status" value="1"/>
</dbReference>
<keyword evidence="3" id="KW-0408">Iron</keyword>
<dbReference type="InterPro" id="IPR012827">
    <property type="entry name" value="Hemerythrin_metal-bd"/>
</dbReference>
<dbReference type="InterPro" id="IPR012312">
    <property type="entry name" value="Hemerythrin-like"/>
</dbReference>
<accession>A0A848HKL7</accession>
<dbReference type="CDD" id="cd12107">
    <property type="entry name" value="Hemerythrin"/>
    <property type="match status" value="1"/>
</dbReference>